<accession>A0ABS5F5M1</accession>
<dbReference type="EMBL" id="JAAGBB010000042">
    <property type="protein sequence ID" value="MBR0667849.1"/>
    <property type="molecule type" value="Genomic_DNA"/>
</dbReference>
<dbReference type="RefSeq" id="WP_211855627.1">
    <property type="nucleotide sequence ID" value="NZ_JAAGBB010000042.1"/>
</dbReference>
<evidence type="ECO:0008006" key="3">
    <source>
        <dbReference type="Google" id="ProtNLM"/>
    </source>
</evidence>
<dbReference type="Proteomes" id="UP001196870">
    <property type="component" value="Unassembled WGS sequence"/>
</dbReference>
<dbReference type="Pfam" id="PF12385">
    <property type="entry name" value="Peptidase_C70"/>
    <property type="match status" value="1"/>
</dbReference>
<comment type="caution">
    <text evidence="1">The sequence shown here is derived from an EMBL/GenBank/DDBJ whole genome shotgun (WGS) entry which is preliminary data.</text>
</comment>
<keyword evidence="2" id="KW-1185">Reference proteome</keyword>
<reference evidence="2" key="1">
    <citation type="journal article" date="2021" name="Syst. Appl. Microbiol.">
        <title>Roseomonas hellenica sp. nov., isolated from roots of wild-growing Alkanna tinctoria.</title>
        <authorList>
            <person name="Rat A."/>
            <person name="Naranjo H.D."/>
            <person name="Lebbe L."/>
            <person name="Cnockaert M."/>
            <person name="Krigas N."/>
            <person name="Grigoriadou K."/>
            <person name="Maloupa E."/>
            <person name="Willems A."/>
        </authorList>
    </citation>
    <scope>NUCLEOTIDE SEQUENCE [LARGE SCALE GENOMIC DNA]</scope>
    <source>
        <strain evidence="2">LMG 31523</strain>
    </source>
</reference>
<sequence>MGIYLDVPFANQLMRPGQSSVLNDPTGCWYASVNMVGWYFEAGPRLGVPELHTSSLPPEIRARLGFQGHFATGSREARAIMAAYHGGQSEHVLLAEREHLEPIEHCARLNYNFGGLQIETILRRYGPIFFYWMKTANRQTYGHASVLIGIGKRNSEVVYHDPENAPNSRMTLDAFNQARQRWHYGMMRRSGTGHVIRGRSIA</sequence>
<proteinExistence type="predicted"/>
<evidence type="ECO:0000313" key="1">
    <source>
        <dbReference type="EMBL" id="MBR0667849.1"/>
    </source>
</evidence>
<evidence type="ECO:0000313" key="2">
    <source>
        <dbReference type="Proteomes" id="UP001196870"/>
    </source>
</evidence>
<organism evidence="1 2">
    <name type="scientific">Plastoroseomonas hellenica</name>
    <dbReference type="NCBI Taxonomy" id="2687306"/>
    <lineage>
        <taxon>Bacteria</taxon>
        <taxon>Pseudomonadati</taxon>
        <taxon>Pseudomonadota</taxon>
        <taxon>Alphaproteobacteria</taxon>
        <taxon>Acetobacterales</taxon>
        <taxon>Acetobacteraceae</taxon>
        <taxon>Plastoroseomonas</taxon>
    </lineage>
</organism>
<dbReference type="InterPro" id="IPR022118">
    <property type="entry name" value="Peptidase_C70_AvrRpt2"/>
</dbReference>
<gene>
    <name evidence="1" type="ORF">GXW71_26070</name>
</gene>
<name>A0ABS5F5M1_9PROT</name>
<protein>
    <recommendedName>
        <fullName evidence="3">Peptidase C39-like domain-containing protein</fullName>
    </recommendedName>
</protein>